<feature type="domain" description="SnoaL-like" evidence="1">
    <location>
        <begin position="25"/>
        <end position="119"/>
    </location>
</feature>
<dbReference type="SUPFAM" id="SSF54427">
    <property type="entry name" value="NTF2-like"/>
    <property type="match status" value="1"/>
</dbReference>
<evidence type="ECO:0000313" key="2">
    <source>
        <dbReference type="EMBL" id="WNM41850.1"/>
    </source>
</evidence>
<gene>
    <name evidence="2" type="ORF">RMN56_11135</name>
</gene>
<dbReference type="RefSeq" id="WP_313723737.1">
    <property type="nucleotide sequence ID" value="NZ_CP134876.1"/>
</dbReference>
<dbReference type="Gene3D" id="3.10.450.50">
    <property type="match status" value="1"/>
</dbReference>
<dbReference type="InterPro" id="IPR032710">
    <property type="entry name" value="NTF2-like_dom_sf"/>
</dbReference>
<protein>
    <submittedName>
        <fullName evidence="2">Nuclear transport factor 2 family protein</fullName>
    </submittedName>
</protein>
<dbReference type="Pfam" id="PF12680">
    <property type="entry name" value="SnoaL_2"/>
    <property type="match status" value="1"/>
</dbReference>
<evidence type="ECO:0000259" key="1">
    <source>
        <dbReference type="Pfam" id="PF12680"/>
    </source>
</evidence>
<dbReference type="InterPro" id="IPR037401">
    <property type="entry name" value="SnoaL-like"/>
</dbReference>
<keyword evidence="3" id="KW-1185">Reference proteome</keyword>
<dbReference type="Proteomes" id="UP001303001">
    <property type="component" value="Chromosome"/>
</dbReference>
<dbReference type="EMBL" id="CP134876">
    <property type="protein sequence ID" value="WNM41850.1"/>
    <property type="molecule type" value="Genomic_DNA"/>
</dbReference>
<reference evidence="2 3" key="1">
    <citation type="submission" date="2023-09" db="EMBL/GenBank/DDBJ databases">
        <title>Micromonospora halotolerans DSM 45598 genome sequence.</title>
        <authorList>
            <person name="Mo P."/>
        </authorList>
    </citation>
    <scope>NUCLEOTIDE SEQUENCE [LARGE SCALE GENOMIC DNA]</scope>
    <source>
        <strain evidence="2 3">DSM 45598</strain>
    </source>
</reference>
<organism evidence="2 3">
    <name type="scientific">Micromonospora halotolerans</name>
    <dbReference type="NCBI Taxonomy" id="709879"/>
    <lineage>
        <taxon>Bacteria</taxon>
        <taxon>Bacillati</taxon>
        <taxon>Actinomycetota</taxon>
        <taxon>Actinomycetes</taxon>
        <taxon>Micromonosporales</taxon>
        <taxon>Micromonosporaceae</taxon>
        <taxon>Micromonospora</taxon>
    </lineage>
</organism>
<accession>A0ABZ0A4T0</accession>
<evidence type="ECO:0000313" key="3">
    <source>
        <dbReference type="Proteomes" id="UP001303001"/>
    </source>
</evidence>
<sequence length="131" mass="14735">MSIGMADDVVGWGHSHFVDQGRQIAERMYEAFNRRDAVAAKDIFASSFYSHPLKASGWECVQRAWQRMWDQHPALKVTLKDLVADGQRVATRTEMVGFADGSAATMLEMFAIENDRIVELWGLSAKPQTKS</sequence>
<name>A0ABZ0A4T0_9ACTN</name>
<proteinExistence type="predicted"/>